<keyword evidence="2" id="KW-1185">Reference proteome</keyword>
<evidence type="ECO:0000313" key="3">
    <source>
        <dbReference type="RefSeq" id="XP_030080337.1"/>
    </source>
</evidence>
<keyword evidence="1" id="KW-0732">Signal</keyword>
<feature type="chain" id="PRO_5026917322" evidence="1">
    <location>
        <begin position="21"/>
        <end position="180"/>
    </location>
</feature>
<organism evidence="2 3">
    <name type="scientific">Drosophila hydei</name>
    <name type="common">Fruit fly</name>
    <dbReference type="NCBI Taxonomy" id="7224"/>
    <lineage>
        <taxon>Eukaryota</taxon>
        <taxon>Metazoa</taxon>
        <taxon>Ecdysozoa</taxon>
        <taxon>Arthropoda</taxon>
        <taxon>Hexapoda</taxon>
        <taxon>Insecta</taxon>
        <taxon>Pterygota</taxon>
        <taxon>Neoptera</taxon>
        <taxon>Endopterygota</taxon>
        <taxon>Diptera</taxon>
        <taxon>Brachycera</taxon>
        <taxon>Muscomorpha</taxon>
        <taxon>Ephydroidea</taxon>
        <taxon>Drosophilidae</taxon>
        <taxon>Drosophila</taxon>
    </lineage>
</organism>
<dbReference type="OrthoDB" id="7864577at2759"/>
<gene>
    <name evidence="3" type="primary">LOC111597268</name>
</gene>
<sequence length="180" mass="21610">MYRHRTLLLLAVFFVMHITTQKVTVDERFFVENCPNIKIITNLTKEMLLGVWYAFASSPIFFNDYQRRCASYNVKDSPYFKTNIVYYDEEGCLITYSCLFNKKRGMYFRKLRILTRTRTPTSTIMYKAMEFTDSIHFPINALRWLRAEAFCFEWYLLKFDSERQPMSYQAPFNQHGPLGR</sequence>
<evidence type="ECO:0000256" key="1">
    <source>
        <dbReference type="SAM" id="SignalP"/>
    </source>
</evidence>
<evidence type="ECO:0000313" key="2">
    <source>
        <dbReference type="Proteomes" id="UP000504633"/>
    </source>
</evidence>
<dbReference type="KEGG" id="dhe:111597268"/>
<dbReference type="RefSeq" id="XP_030080337.1">
    <property type="nucleotide sequence ID" value="XM_030224477.1"/>
</dbReference>
<feature type="signal peptide" evidence="1">
    <location>
        <begin position="1"/>
        <end position="20"/>
    </location>
</feature>
<proteinExistence type="predicted"/>
<dbReference type="Proteomes" id="UP000504633">
    <property type="component" value="Unplaced"/>
</dbReference>
<dbReference type="InterPro" id="IPR012674">
    <property type="entry name" value="Calycin"/>
</dbReference>
<dbReference type="SUPFAM" id="SSF50814">
    <property type="entry name" value="Lipocalins"/>
    <property type="match status" value="1"/>
</dbReference>
<dbReference type="OMA" id="PYNRWND"/>
<protein>
    <submittedName>
        <fullName evidence="3">Uncharacterized protein LOC111597268</fullName>
    </submittedName>
</protein>
<dbReference type="GeneID" id="111597268"/>
<dbReference type="AlphaFoldDB" id="A0A6J2SVW3"/>
<name>A0A6J2SVW3_DROHY</name>
<reference evidence="3" key="1">
    <citation type="submission" date="2025-08" db="UniProtKB">
        <authorList>
            <consortium name="RefSeq"/>
        </authorList>
    </citation>
    <scope>IDENTIFICATION</scope>
    <source>
        <strain evidence="3">15085-1641.00</strain>
        <tissue evidence="3">Whole body</tissue>
    </source>
</reference>
<accession>A0A6J2SVW3</accession>